<name>A0AC35TS25_9BILA</name>
<sequence length="445" mass="52075">MEDQHVYSNSKKRPCTENVPEDFLVKSRKYNEELMEEYKNLKRQVKSNLENNMMIGEKSLKYSAIRDGLGDKVKEMIEEFGKFEEMNSKMRVSLNDIAKMMSKHDGNKTSEGSNQNGLRIELEKKFGTKSETLEMLANLRDGLIKMKVEKEGEEAKQVGFQKTVKRVDELTSRSTKLKEGIEKLSQIVEMAKKNEPKTIASSLPLSVKKERMDELKRLEARKDVAIERIISMEECRDILAKGGFVEKVRQCHDLKAKVDQFKEKSWMELAKDDKFKYHAEISDMLMKIEHLKEEKNGFESEGQRVLGKMKDLEQLNWQLKEELSGNEEKEKTLLADLKDAFNVAKECYEESEKSIYAKLEGFDLSCWNCTNIFPSSIQQNEWVKFNAEFEKNCGIKSKSEEEFKKKEMEFKKLEKTRSELINDYQGHLFMCKKKQEELEKLKLMK</sequence>
<dbReference type="Proteomes" id="UP000095286">
    <property type="component" value="Unplaced"/>
</dbReference>
<accession>A0AC35TS25</accession>
<evidence type="ECO:0000313" key="1">
    <source>
        <dbReference type="Proteomes" id="UP000095286"/>
    </source>
</evidence>
<protein>
    <submittedName>
        <fullName evidence="2">Golgin subfamily A member 6-like protein 22</fullName>
    </submittedName>
</protein>
<proteinExistence type="predicted"/>
<reference evidence="2" key="1">
    <citation type="submission" date="2016-11" db="UniProtKB">
        <authorList>
            <consortium name="WormBaseParasite"/>
        </authorList>
    </citation>
    <scope>IDENTIFICATION</scope>
    <source>
        <strain evidence="2">KR3021</strain>
    </source>
</reference>
<evidence type="ECO:0000313" key="2">
    <source>
        <dbReference type="WBParaSite" id="RSKR_0000371400.1"/>
    </source>
</evidence>
<organism evidence="1 2">
    <name type="scientific">Rhabditophanes sp. KR3021</name>
    <dbReference type="NCBI Taxonomy" id="114890"/>
    <lineage>
        <taxon>Eukaryota</taxon>
        <taxon>Metazoa</taxon>
        <taxon>Ecdysozoa</taxon>
        <taxon>Nematoda</taxon>
        <taxon>Chromadorea</taxon>
        <taxon>Rhabditida</taxon>
        <taxon>Tylenchina</taxon>
        <taxon>Panagrolaimomorpha</taxon>
        <taxon>Strongyloidoidea</taxon>
        <taxon>Alloionematidae</taxon>
        <taxon>Rhabditophanes</taxon>
    </lineage>
</organism>
<dbReference type="WBParaSite" id="RSKR_0000371400.1">
    <property type="protein sequence ID" value="RSKR_0000371400.1"/>
    <property type="gene ID" value="RSKR_0000371400"/>
</dbReference>